<dbReference type="GO" id="GO:0009897">
    <property type="term" value="C:external side of plasma membrane"/>
    <property type="evidence" value="ECO:0007669"/>
    <property type="project" value="TreeGrafter"/>
</dbReference>
<dbReference type="InterPro" id="IPR003961">
    <property type="entry name" value="FN3_dom"/>
</dbReference>
<evidence type="ECO:0000313" key="10">
    <source>
        <dbReference type="Proteomes" id="UP001174909"/>
    </source>
</evidence>
<feature type="region of interest" description="Disordered" evidence="6">
    <location>
        <begin position="831"/>
        <end position="851"/>
    </location>
</feature>
<dbReference type="Pfam" id="PF00041">
    <property type="entry name" value="fn3"/>
    <property type="match status" value="4"/>
</dbReference>
<dbReference type="InterPro" id="IPR050379">
    <property type="entry name" value="Type-I_Cytokine_Rcpt"/>
</dbReference>
<dbReference type="PANTHER" id="PTHR23036:SF151">
    <property type="entry name" value="FIBRONECTIN TYPE-III DOMAIN-CONTAINING PROTEIN"/>
    <property type="match status" value="1"/>
</dbReference>
<feature type="domain" description="Fibronectin type-III" evidence="8">
    <location>
        <begin position="477"/>
        <end position="580"/>
    </location>
</feature>
<dbReference type="PROSITE" id="PS50853">
    <property type="entry name" value="FN3"/>
    <property type="match status" value="4"/>
</dbReference>
<gene>
    <name evidence="9" type="ORF">GBAR_LOCUS8290</name>
</gene>
<evidence type="ECO:0000256" key="1">
    <source>
        <dbReference type="ARBA" id="ARBA00022729"/>
    </source>
</evidence>
<evidence type="ECO:0000256" key="5">
    <source>
        <dbReference type="ARBA" id="ARBA00023180"/>
    </source>
</evidence>
<keyword evidence="1" id="KW-0732">Signal</keyword>
<feature type="transmembrane region" description="Helical" evidence="7">
    <location>
        <begin position="712"/>
        <end position="738"/>
    </location>
</feature>
<protein>
    <submittedName>
        <fullName evidence="9">Tyrosine-protein phosphatase Lar</fullName>
    </submittedName>
</protein>
<feature type="non-terminal residue" evidence="9">
    <location>
        <position position="851"/>
    </location>
</feature>
<reference evidence="9" key="1">
    <citation type="submission" date="2023-03" db="EMBL/GenBank/DDBJ databases">
        <authorList>
            <person name="Steffen K."/>
            <person name="Cardenas P."/>
        </authorList>
    </citation>
    <scope>NUCLEOTIDE SEQUENCE</scope>
</reference>
<keyword evidence="7" id="KW-1133">Transmembrane helix</keyword>
<dbReference type="AlphaFoldDB" id="A0AA35WFZ4"/>
<feature type="domain" description="Fibronectin type-III" evidence="8">
    <location>
        <begin position="379"/>
        <end position="476"/>
    </location>
</feature>
<dbReference type="InterPro" id="IPR036116">
    <property type="entry name" value="FN3_sf"/>
</dbReference>
<dbReference type="CDD" id="cd00063">
    <property type="entry name" value="FN3"/>
    <property type="match status" value="4"/>
</dbReference>
<evidence type="ECO:0000256" key="6">
    <source>
        <dbReference type="SAM" id="MobiDB-lite"/>
    </source>
</evidence>
<dbReference type="GO" id="GO:0019955">
    <property type="term" value="F:cytokine binding"/>
    <property type="evidence" value="ECO:0007669"/>
    <property type="project" value="TreeGrafter"/>
</dbReference>
<dbReference type="InterPro" id="IPR013783">
    <property type="entry name" value="Ig-like_fold"/>
</dbReference>
<organism evidence="9 10">
    <name type="scientific">Geodia barretti</name>
    <name type="common">Barrett's horny sponge</name>
    <dbReference type="NCBI Taxonomy" id="519541"/>
    <lineage>
        <taxon>Eukaryota</taxon>
        <taxon>Metazoa</taxon>
        <taxon>Porifera</taxon>
        <taxon>Demospongiae</taxon>
        <taxon>Heteroscleromorpha</taxon>
        <taxon>Tetractinellida</taxon>
        <taxon>Astrophorina</taxon>
        <taxon>Geodiidae</taxon>
        <taxon>Geodia</taxon>
    </lineage>
</organism>
<evidence type="ECO:0000259" key="8">
    <source>
        <dbReference type="PROSITE" id="PS50853"/>
    </source>
</evidence>
<evidence type="ECO:0000256" key="2">
    <source>
        <dbReference type="ARBA" id="ARBA00022737"/>
    </source>
</evidence>
<dbReference type="EMBL" id="CASHTH010001228">
    <property type="protein sequence ID" value="CAI8013000.1"/>
    <property type="molecule type" value="Genomic_DNA"/>
</dbReference>
<accession>A0AA35WFZ4</accession>
<keyword evidence="2" id="KW-0677">Repeat</keyword>
<evidence type="ECO:0000256" key="4">
    <source>
        <dbReference type="ARBA" id="ARBA00023170"/>
    </source>
</evidence>
<dbReference type="Gene3D" id="2.60.40.10">
    <property type="entry name" value="Immunoglobulins"/>
    <property type="match status" value="4"/>
</dbReference>
<dbReference type="SUPFAM" id="SSF49265">
    <property type="entry name" value="Fibronectin type III"/>
    <property type="match status" value="3"/>
</dbReference>
<proteinExistence type="predicted"/>
<evidence type="ECO:0000313" key="9">
    <source>
        <dbReference type="EMBL" id="CAI8013000.1"/>
    </source>
</evidence>
<keyword evidence="5" id="KW-0325">Glycoprotein</keyword>
<comment type="caution">
    <text evidence="9">The sequence shown here is derived from an EMBL/GenBank/DDBJ whole genome shotgun (WGS) entry which is preliminary data.</text>
</comment>
<sequence>TLVVKVAPPLRNCTGEVYLSGCNNSFHESETERELYTYYTRVELAERALLSFAWEIPMMSAKLLPVLVLLCSVCVITARHNRQVLACRLTVIDKFHCSMCTYMRSTMESSQYYAQGSYSSSYSCGFLWLSSTRYSSSLRYRSRMVYRQHFACCSGYHDFGRECLPACTNCSESHSCIAPDFCACPENWSGEGCTEPPQNVTLTATGHDKLEITWSPPPPEFSPTLYVVICQDETYHVDPSSELVLELDSLMTYTAYNCCVAANTATGPSRISCATQITLETAPGDEPQNVIVNTLNSTAVHIQWSPPFTPNGIIIFYTVYIDGSPVLNISATNGTQDSTIGDFLPNQRLDVRLSASTEVGEGPLTVTHSVTTHESVPGPVGNLSATARSGNIFYVSWDQPVYPNGALTGYQVWISNLINTTETDLYTVAPNMQELIISSGIRPYVRYRVSVTASTGVGPGDPVNVTLYSQEGVPLSAPPNVTSTRRSPTSASVQWDDISLEDLRGWLVSYEIGYESVTSDGQCPAANVSSNTETLSVDQEMHELTGLDAGLQYCVRLAGRTSAGVGPFSHTLISWYVNSLFTVTLTLEKANCREWIAQDPEEIMVDLARDFSRGVELVCRCKFPDSHIANGQLMCLNDNLIIYQGRMIGTIDRDSNNLLADFETWVSSEPTVIAQGEVLKVVKKSGIKPENTPSVEPIGQPDTPQDSIPVSVVGGVAGVVGVLLLLAVVVIVTVVVGLRKHKRNLDLKSQANSFARNQNTADRYTTHTPTESLSDLGKDYEKLSKCPEVPEQQKTPLEYEMPVIQSENIYEDPEKLTMESAAMENYEVMAPGVGTRDEGEGKAGDVYSDIQ</sequence>
<feature type="domain" description="Fibronectin type-III" evidence="8">
    <location>
        <begin position="286"/>
        <end position="375"/>
    </location>
</feature>
<keyword evidence="4" id="KW-0675">Receptor</keyword>
<dbReference type="SMART" id="SM00060">
    <property type="entry name" value="FN3"/>
    <property type="match status" value="4"/>
</dbReference>
<dbReference type="PANTHER" id="PTHR23036">
    <property type="entry name" value="CYTOKINE RECEPTOR"/>
    <property type="match status" value="1"/>
</dbReference>
<keyword evidence="7" id="KW-0472">Membrane</keyword>
<dbReference type="GO" id="GO:0004896">
    <property type="term" value="F:cytokine receptor activity"/>
    <property type="evidence" value="ECO:0007669"/>
    <property type="project" value="TreeGrafter"/>
</dbReference>
<keyword evidence="7" id="KW-0812">Transmembrane</keyword>
<feature type="domain" description="Fibronectin type-III" evidence="8">
    <location>
        <begin position="196"/>
        <end position="284"/>
    </location>
</feature>
<evidence type="ECO:0000256" key="3">
    <source>
        <dbReference type="ARBA" id="ARBA00023157"/>
    </source>
</evidence>
<keyword evidence="3" id="KW-1015">Disulfide bond</keyword>
<name>A0AA35WFZ4_GEOBA</name>
<evidence type="ECO:0000256" key="7">
    <source>
        <dbReference type="SAM" id="Phobius"/>
    </source>
</evidence>
<dbReference type="Proteomes" id="UP001174909">
    <property type="component" value="Unassembled WGS sequence"/>
</dbReference>
<dbReference type="GO" id="GO:0043235">
    <property type="term" value="C:receptor complex"/>
    <property type="evidence" value="ECO:0007669"/>
    <property type="project" value="TreeGrafter"/>
</dbReference>
<keyword evidence="10" id="KW-1185">Reference proteome</keyword>